<dbReference type="Gene3D" id="3.30.40.10">
    <property type="entry name" value="Zinc/RING finger domain, C3HC4 (zinc finger)"/>
    <property type="match status" value="2"/>
</dbReference>
<organism evidence="7 8">
    <name type="scientific">Blastocystis sp. subtype 1 (strain ATCC 50177 / NandII)</name>
    <dbReference type="NCBI Taxonomy" id="478820"/>
    <lineage>
        <taxon>Eukaryota</taxon>
        <taxon>Sar</taxon>
        <taxon>Stramenopiles</taxon>
        <taxon>Bigyra</taxon>
        <taxon>Opalozoa</taxon>
        <taxon>Opalinata</taxon>
        <taxon>Blastocystidae</taxon>
        <taxon>Blastocystis</taxon>
    </lineage>
</organism>
<evidence type="ECO:0000256" key="1">
    <source>
        <dbReference type="ARBA" id="ARBA00022723"/>
    </source>
</evidence>
<evidence type="ECO:0000313" key="8">
    <source>
        <dbReference type="Proteomes" id="UP000078348"/>
    </source>
</evidence>
<dbReference type="Pfam" id="PF23004">
    <property type="entry name" value="PHDvar_NSD"/>
    <property type="match status" value="1"/>
</dbReference>
<accession>A0A196SA14</accession>
<dbReference type="PROSITE" id="PS01359">
    <property type="entry name" value="ZF_PHD_1"/>
    <property type="match status" value="1"/>
</dbReference>
<keyword evidence="7" id="KW-0489">Methyltransferase</keyword>
<dbReference type="AlphaFoldDB" id="A0A196SA14"/>
<dbReference type="GO" id="GO:0006338">
    <property type="term" value="P:chromatin remodeling"/>
    <property type="evidence" value="ECO:0007669"/>
    <property type="project" value="UniProtKB-ARBA"/>
</dbReference>
<keyword evidence="7" id="KW-0808">Transferase</keyword>
<dbReference type="InterPro" id="IPR013083">
    <property type="entry name" value="Znf_RING/FYVE/PHD"/>
</dbReference>
<dbReference type="CDD" id="cd15566">
    <property type="entry name" value="PHD3_NSD"/>
    <property type="match status" value="1"/>
</dbReference>
<dbReference type="GO" id="GO:0032259">
    <property type="term" value="P:methylation"/>
    <property type="evidence" value="ECO:0007669"/>
    <property type="project" value="UniProtKB-KW"/>
</dbReference>
<gene>
    <name evidence="7" type="ORF">AV274_5489</name>
</gene>
<dbReference type="PANTHER" id="PTHR46235:SF3">
    <property type="entry name" value="PHD FINGER-CONTAINING PROTEIN DDB_G0268158"/>
    <property type="match status" value="1"/>
</dbReference>
<dbReference type="InterPro" id="IPR059153">
    <property type="entry name" value="NSD_PHD-1st"/>
</dbReference>
<keyword evidence="2" id="KW-0677">Repeat</keyword>
<dbReference type="STRING" id="478820.A0A196SA14"/>
<feature type="domain" description="PHD-type" evidence="6">
    <location>
        <begin position="7"/>
        <end position="53"/>
    </location>
</feature>
<evidence type="ECO:0000256" key="5">
    <source>
        <dbReference type="PROSITE-ProRule" id="PRU00146"/>
    </source>
</evidence>
<dbReference type="GO" id="GO:0008168">
    <property type="term" value="F:methyltransferase activity"/>
    <property type="evidence" value="ECO:0007669"/>
    <property type="project" value="UniProtKB-KW"/>
</dbReference>
<evidence type="ECO:0000256" key="3">
    <source>
        <dbReference type="ARBA" id="ARBA00022771"/>
    </source>
</evidence>
<evidence type="ECO:0000256" key="2">
    <source>
        <dbReference type="ARBA" id="ARBA00022737"/>
    </source>
</evidence>
<keyword evidence="8" id="KW-1185">Reference proteome</keyword>
<evidence type="ECO:0000256" key="4">
    <source>
        <dbReference type="ARBA" id="ARBA00022833"/>
    </source>
</evidence>
<keyword evidence="1" id="KW-0479">Metal-binding</keyword>
<sequence>MDTRYNDRICFKCERQGKLIPCSGGCLHAFHQECLGLSSPPAGRWTCPDCTRGSHACFQCKGRASDHELIRCTYPDCRRYFHPTEACCGKDARTVIPSSYVCPSHRCAYCGKSGDSRHPLLKCFRCVKSYHHSCLPQDVIMLDPKYFLCASHRNETAQMPPGNSYVNRMQSPQQAPPFPPYQGSPYGGYPPYPAPGMNSPYGSYPMPMPRPNPVMNEPPVKKPKVSQQIELTLEQKAGKSLLSNWRDLRRAGIELKQERIEERARLLQDIKGKAKIQQLNTQKQKEKMSL</sequence>
<dbReference type="EMBL" id="LXWW01000508">
    <property type="protein sequence ID" value="OAO12839.1"/>
    <property type="molecule type" value="Genomic_DNA"/>
</dbReference>
<dbReference type="PROSITE" id="PS50016">
    <property type="entry name" value="ZF_PHD_2"/>
    <property type="match status" value="1"/>
</dbReference>
<dbReference type="Pfam" id="PF23011">
    <property type="entry name" value="PHD-1st_NSD"/>
    <property type="match status" value="1"/>
</dbReference>
<reference evidence="7 8" key="1">
    <citation type="submission" date="2016-05" db="EMBL/GenBank/DDBJ databases">
        <title>Nuclear genome of Blastocystis sp. subtype 1 NandII.</title>
        <authorList>
            <person name="Gentekaki E."/>
            <person name="Curtis B."/>
            <person name="Stairs C."/>
            <person name="Eme L."/>
            <person name="Herman E."/>
            <person name="Klimes V."/>
            <person name="Arias M.C."/>
            <person name="Elias M."/>
            <person name="Hilliou F."/>
            <person name="Klute M."/>
            <person name="Malik S.-B."/>
            <person name="Pightling A."/>
            <person name="Rachubinski R."/>
            <person name="Salas D."/>
            <person name="Schlacht A."/>
            <person name="Suga H."/>
            <person name="Archibald J."/>
            <person name="Ball S.G."/>
            <person name="Clark G."/>
            <person name="Dacks J."/>
            <person name="Van Der Giezen M."/>
            <person name="Tsaousis A."/>
            <person name="Roger A."/>
        </authorList>
    </citation>
    <scope>NUCLEOTIDE SEQUENCE [LARGE SCALE GENOMIC DNA]</scope>
    <source>
        <strain evidence="8">ATCC 50177 / NandII</strain>
    </source>
</reference>
<evidence type="ECO:0000313" key="7">
    <source>
        <dbReference type="EMBL" id="OAO12839.1"/>
    </source>
</evidence>
<dbReference type="PANTHER" id="PTHR46235">
    <property type="entry name" value="PHD FINGER-CONTAINING PROTEIN DDB_G0268158"/>
    <property type="match status" value="1"/>
</dbReference>
<dbReference type="InterPro" id="IPR019786">
    <property type="entry name" value="Zinc_finger_PHD-type_CS"/>
</dbReference>
<dbReference type="InterPro" id="IPR011011">
    <property type="entry name" value="Znf_FYVE_PHD"/>
</dbReference>
<keyword evidence="3 5" id="KW-0863">Zinc-finger</keyword>
<protein>
    <submittedName>
        <fullName evidence="7">Histone-lysine N-methyltransferase NSD2</fullName>
    </submittedName>
</protein>
<dbReference type="Pfam" id="PF22908">
    <property type="entry name" value="PHD_NSD"/>
    <property type="match status" value="1"/>
</dbReference>
<dbReference type="InterPro" id="IPR055197">
    <property type="entry name" value="PHDvar_NSD"/>
</dbReference>
<dbReference type="InterPro" id="IPR019787">
    <property type="entry name" value="Znf_PHD-finger"/>
</dbReference>
<dbReference type="InterPro" id="IPR001965">
    <property type="entry name" value="Znf_PHD"/>
</dbReference>
<name>A0A196SA14_BLAHN</name>
<evidence type="ECO:0000259" key="6">
    <source>
        <dbReference type="PROSITE" id="PS50016"/>
    </source>
</evidence>
<dbReference type="InterPro" id="IPR055198">
    <property type="entry name" value="NSD_PHD"/>
</dbReference>
<dbReference type="OrthoDB" id="5411773at2759"/>
<dbReference type="Proteomes" id="UP000078348">
    <property type="component" value="Unassembled WGS sequence"/>
</dbReference>
<dbReference type="SUPFAM" id="SSF57903">
    <property type="entry name" value="FYVE/PHD zinc finger"/>
    <property type="match status" value="2"/>
</dbReference>
<keyword evidence="4" id="KW-0862">Zinc</keyword>
<proteinExistence type="predicted"/>
<dbReference type="SMART" id="SM00249">
    <property type="entry name" value="PHD"/>
    <property type="match status" value="3"/>
</dbReference>
<comment type="caution">
    <text evidence="7">The sequence shown here is derived from an EMBL/GenBank/DDBJ whole genome shotgun (WGS) entry which is preliminary data.</text>
</comment>
<dbReference type="GO" id="GO:0008270">
    <property type="term" value="F:zinc ion binding"/>
    <property type="evidence" value="ECO:0007669"/>
    <property type="project" value="UniProtKB-KW"/>
</dbReference>